<dbReference type="PANTHER" id="PTHR30353:SF0">
    <property type="entry name" value="TRANSMEMBRANE PROTEIN"/>
    <property type="match status" value="1"/>
</dbReference>
<gene>
    <name evidence="9" type="ORF">RN50_03051</name>
</gene>
<dbReference type="EMBL" id="JYIU01000046">
    <property type="protein sequence ID" value="KJL17945.1"/>
    <property type="molecule type" value="Genomic_DNA"/>
</dbReference>
<feature type="transmembrane region" description="Helical" evidence="7">
    <location>
        <begin position="174"/>
        <end position="200"/>
    </location>
</feature>
<evidence type="ECO:0000256" key="7">
    <source>
        <dbReference type="RuleBase" id="RU367016"/>
    </source>
</evidence>
<accession>A0A0F0KCP8</accession>
<keyword evidence="4 7" id="KW-0812">Transmembrane</keyword>
<feature type="transmembrane region" description="Helical" evidence="7">
    <location>
        <begin position="90"/>
        <end position="112"/>
    </location>
</feature>
<keyword evidence="10" id="KW-1185">Reference proteome</keyword>
<comment type="caution">
    <text evidence="9">The sequence shown here is derived from an EMBL/GenBank/DDBJ whole genome shotgun (WGS) entry which is preliminary data.</text>
</comment>
<comment type="subcellular location">
    <subcellularLocation>
        <location evidence="1 7">Cell membrane</location>
        <topology evidence="1 7">Multi-pass membrane protein</topology>
    </subcellularLocation>
</comment>
<feature type="transmembrane region" description="Helical" evidence="7">
    <location>
        <begin position="206"/>
        <end position="226"/>
    </location>
</feature>
<evidence type="ECO:0000256" key="3">
    <source>
        <dbReference type="ARBA" id="ARBA00022475"/>
    </source>
</evidence>
<evidence type="ECO:0000256" key="2">
    <source>
        <dbReference type="ARBA" id="ARBA00010792"/>
    </source>
</evidence>
<dbReference type="InterPro" id="IPR032818">
    <property type="entry name" value="DedA-like"/>
</dbReference>
<evidence type="ECO:0000256" key="1">
    <source>
        <dbReference type="ARBA" id="ARBA00004651"/>
    </source>
</evidence>
<dbReference type="Pfam" id="PF09335">
    <property type="entry name" value="VTT_dom"/>
    <property type="match status" value="1"/>
</dbReference>
<dbReference type="AlphaFoldDB" id="A0A0F0KCP8"/>
<protein>
    <submittedName>
        <fullName evidence="9">SNARE associated Golgi protein</fullName>
    </submittedName>
</protein>
<organism evidence="9 10">
    <name type="scientific">Microbacterium foliorum</name>
    <dbReference type="NCBI Taxonomy" id="104336"/>
    <lineage>
        <taxon>Bacteria</taxon>
        <taxon>Bacillati</taxon>
        <taxon>Actinomycetota</taxon>
        <taxon>Actinomycetes</taxon>
        <taxon>Micrococcales</taxon>
        <taxon>Microbacteriaceae</taxon>
        <taxon>Microbacterium</taxon>
    </lineage>
</organism>
<dbReference type="PANTHER" id="PTHR30353">
    <property type="entry name" value="INNER MEMBRANE PROTEIN DEDA-RELATED"/>
    <property type="match status" value="1"/>
</dbReference>
<feature type="transmembrane region" description="Helical" evidence="7">
    <location>
        <begin position="51"/>
        <end position="78"/>
    </location>
</feature>
<evidence type="ECO:0000256" key="4">
    <source>
        <dbReference type="ARBA" id="ARBA00022692"/>
    </source>
</evidence>
<keyword evidence="6 7" id="KW-0472">Membrane</keyword>
<keyword evidence="5 7" id="KW-1133">Transmembrane helix</keyword>
<evidence type="ECO:0000313" key="9">
    <source>
        <dbReference type="EMBL" id="KJL17945.1"/>
    </source>
</evidence>
<feature type="domain" description="VTT" evidence="8">
    <location>
        <begin position="69"/>
        <end position="194"/>
    </location>
</feature>
<dbReference type="GO" id="GO:0005886">
    <property type="term" value="C:plasma membrane"/>
    <property type="evidence" value="ECO:0007669"/>
    <property type="project" value="UniProtKB-SubCell"/>
</dbReference>
<name>A0A0F0KCP8_9MICO</name>
<dbReference type="Proteomes" id="UP000033572">
    <property type="component" value="Unassembled WGS sequence"/>
</dbReference>
<comment type="similarity">
    <text evidence="2 7">Belongs to the DedA family.</text>
</comment>
<evidence type="ECO:0000256" key="5">
    <source>
        <dbReference type="ARBA" id="ARBA00022989"/>
    </source>
</evidence>
<evidence type="ECO:0000313" key="10">
    <source>
        <dbReference type="Proteomes" id="UP000033572"/>
    </source>
</evidence>
<dbReference type="InterPro" id="IPR032816">
    <property type="entry name" value="VTT_dom"/>
</dbReference>
<evidence type="ECO:0000259" key="8">
    <source>
        <dbReference type="Pfam" id="PF09335"/>
    </source>
</evidence>
<sequence length="245" mass="25324">MSAPSEARTCPCHQKFTGCWSAGHRLSRRWLPFTSGAQCGGVPFELLTGPWALLIMSLLVLGDSFLVVVPGEIAVTVLGAIASTSGSPPLWAVIGCAGAAAACGDIACYLVGRTVGIERWAWMRRPRVRAALDWAGLRLDGGTASVLFTARFVPFARLAINLVAGASRIHPGRYIGLVTTAALGWAAYQASVGAVVAAVIPGGPVVAVVVSVAVALGLGAAIDLAVRRARRRSSASTRPPRSDVA</sequence>
<dbReference type="PATRIC" id="fig|104336.4.peg.3089"/>
<proteinExistence type="inferred from homology"/>
<keyword evidence="3 7" id="KW-1003">Cell membrane</keyword>
<reference evidence="9 10" key="1">
    <citation type="submission" date="2015-02" db="EMBL/GenBank/DDBJ databases">
        <title>Draft genome sequences of ten Microbacterium spp. with emphasis on heavy metal contaminated environments.</title>
        <authorList>
            <person name="Corretto E."/>
        </authorList>
    </citation>
    <scope>NUCLEOTIDE SEQUENCE [LARGE SCALE GENOMIC DNA]</scope>
    <source>
        <strain evidence="9 10">DSM 12966</strain>
    </source>
</reference>
<evidence type="ECO:0000256" key="6">
    <source>
        <dbReference type="ARBA" id="ARBA00023136"/>
    </source>
</evidence>